<organism evidence="10">
    <name type="scientific">bioreactor metagenome</name>
    <dbReference type="NCBI Taxonomy" id="1076179"/>
    <lineage>
        <taxon>unclassified sequences</taxon>
        <taxon>metagenomes</taxon>
        <taxon>ecological metagenomes</taxon>
    </lineage>
</organism>
<dbReference type="SUPFAM" id="SSF51366">
    <property type="entry name" value="Ribulose-phoshate binding barrel"/>
    <property type="match status" value="1"/>
</dbReference>
<protein>
    <recommendedName>
        <fullName evidence="5">1-(5-phosphoribosyl)-5-[(5-phosphoribosylamino)methylideneamino]imidazole-4-carboxamideisomerase</fullName>
        <ecNumber evidence="5">5.3.1.16</ecNumber>
    </recommendedName>
</protein>
<sequence length="243" mass="25412">MIIFPAIDIRGGKCVRLTEGRFDKETVFADNPADMAVRWAEEGAEVLHVVDLDGALAGRSVNLAIVKRIVNAVKVPVQLGGGIRTFDNIDQVLQAGVDRVILGSIAVRQPQLVEQACQLYGSKIIVGIDARDGQVAVDGWGISGGVSAGDLAKKMRNVGVERIIYTDISRDGTLSGVNVDATRILARDSGCKVIASGGVSSLDDIRAVKAATGDGVEGVIVGKALYVGNFSLKAAIKAARGEC</sequence>
<dbReference type="GO" id="GO:0000105">
    <property type="term" value="P:L-histidine biosynthetic process"/>
    <property type="evidence" value="ECO:0007669"/>
    <property type="project" value="UniProtKB-UniPathway"/>
</dbReference>
<dbReference type="InterPro" id="IPR013785">
    <property type="entry name" value="Aldolase_TIM"/>
</dbReference>
<comment type="pathway">
    <text evidence="3">Amino-acid biosynthesis; L-histidine biosynthesis; L-histidine from 5-phospho-alpha-D-ribose 1-diphosphate: step 4/9.</text>
</comment>
<evidence type="ECO:0000256" key="6">
    <source>
        <dbReference type="ARBA" id="ARBA00022490"/>
    </source>
</evidence>
<evidence type="ECO:0000256" key="8">
    <source>
        <dbReference type="ARBA" id="ARBA00023102"/>
    </source>
</evidence>
<evidence type="ECO:0000256" key="4">
    <source>
        <dbReference type="ARBA" id="ARBA00009667"/>
    </source>
</evidence>
<dbReference type="InterPro" id="IPR023016">
    <property type="entry name" value="HisA/PriA"/>
</dbReference>
<dbReference type="InterPro" id="IPR006062">
    <property type="entry name" value="His_biosynth"/>
</dbReference>
<evidence type="ECO:0000256" key="1">
    <source>
        <dbReference type="ARBA" id="ARBA00000901"/>
    </source>
</evidence>
<dbReference type="GO" id="GO:0005737">
    <property type="term" value="C:cytoplasm"/>
    <property type="evidence" value="ECO:0007669"/>
    <property type="project" value="UniProtKB-SubCell"/>
</dbReference>
<evidence type="ECO:0000256" key="5">
    <source>
        <dbReference type="ARBA" id="ARBA00012550"/>
    </source>
</evidence>
<dbReference type="Pfam" id="PF00977">
    <property type="entry name" value="His_biosynth"/>
    <property type="match status" value="1"/>
</dbReference>
<comment type="catalytic activity">
    <reaction evidence="1">
        <text>1-(5-phospho-beta-D-ribosyl)-5-[(5-phospho-beta-D-ribosylamino)methylideneamino]imidazole-4-carboxamide = 5-[(5-phospho-1-deoxy-D-ribulos-1-ylimino)methylamino]-1-(5-phospho-beta-D-ribosyl)imidazole-4-carboxamide</text>
        <dbReference type="Rhea" id="RHEA:15469"/>
        <dbReference type="ChEBI" id="CHEBI:58435"/>
        <dbReference type="ChEBI" id="CHEBI:58525"/>
        <dbReference type="EC" id="5.3.1.16"/>
    </reaction>
</comment>
<evidence type="ECO:0000313" key="10">
    <source>
        <dbReference type="EMBL" id="MPL65644.1"/>
    </source>
</evidence>
<dbReference type="NCBIfam" id="TIGR00007">
    <property type="entry name" value="1-(5-phosphoribosyl)-5-[(5-phosphoribosylamino)methylideneamino]imidazole-4-carboxamide isomerase"/>
    <property type="match status" value="1"/>
</dbReference>
<dbReference type="GO" id="GO:0003949">
    <property type="term" value="F:1-(5-phosphoribosyl)-5-[(5-phosphoribosylamino)methylideneamino]imidazole-4-carboxamide isomerase activity"/>
    <property type="evidence" value="ECO:0007669"/>
    <property type="project" value="UniProtKB-EC"/>
</dbReference>
<dbReference type="EMBL" id="VSSQ01000029">
    <property type="protein sequence ID" value="MPL65644.1"/>
    <property type="molecule type" value="Genomic_DNA"/>
</dbReference>
<keyword evidence="7" id="KW-0028">Amino-acid biosynthesis</keyword>
<comment type="caution">
    <text evidence="10">The sequence shown here is derived from an EMBL/GenBank/DDBJ whole genome shotgun (WGS) entry which is preliminary data.</text>
</comment>
<comment type="similarity">
    <text evidence="4">Belongs to the HisA/HisF family.</text>
</comment>
<comment type="subcellular location">
    <subcellularLocation>
        <location evidence="2">Cytoplasm</location>
    </subcellularLocation>
</comment>
<evidence type="ECO:0000256" key="3">
    <source>
        <dbReference type="ARBA" id="ARBA00005133"/>
    </source>
</evidence>
<dbReference type="FunFam" id="3.20.20.70:FF:000009">
    <property type="entry name" value="1-(5-phosphoribosyl)-5-[(5-phosphoribosylamino)methylideneamino] imidazole-4-carboxamide isomerase"/>
    <property type="match status" value="1"/>
</dbReference>
<gene>
    <name evidence="10" type="primary">hisA_5</name>
    <name evidence="10" type="ORF">SDC9_11308</name>
</gene>
<dbReference type="HAMAP" id="MF_01014">
    <property type="entry name" value="HisA"/>
    <property type="match status" value="1"/>
</dbReference>
<evidence type="ECO:0000256" key="7">
    <source>
        <dbReference type="ARBA" id="ARBA00022605"/>
    </source>
</evidence>
<dbReference type="PANTHER" id="PTHR43090:SF2">
    <property type="entry name" value="1-(5-PHOSPHORIBOSYL)-5-[(5-PHOSPHORIBOSYLAMINO)METHYLIDENEAMINO] IMIDAZOLE-4-CARBOXAMIDE ISOMERASE"/>
    <property type="match status" value="1"/>
</dbReference>
<dbReference type="InterPro" id="IPR011060">
    <property type="entry name" value="RibuloseP-bd_barrel"/>
</dbReference>
<dbReference type="GO" id="GO:0000162">
    <property type="term" value="P:L-tryptophan biosynthetic process"/>
    <property type="evidence" value="ECO:0007669"/>
    <property type="project" value="TreeGrafter"/>
</dbReference>
<dbReference type="InterPro" id="IPR006063">
    <property type="entry name" value="HisA_bact_arch"/>
</dbReference>
<reference evidence="10" key="1">
    <citation type="submission" date="2019-08" db="EMBL/GenBank/DDBJ databases">
        <authorList>
            <person name="Kucharzyk K."/>
            <person name="Murdoch R.W."/>
            <person name="Higgins S."/>
            <person name="Loffler F."/>
        </authorList>
    </citation>
    <scope>NUCLEOTIDE SEQUENCE</scope>
</reference>
<dbReference type="UniPathway" id="UPA00031">
    <property type="reaction ID" value="UER00009"/>
</dbReference>
<dbReference type="CDD" id="cd04732">
    <property type="entry name" value="HisA"/>
    <property type="match status" value="1"/>
</dbReference>
<dbReference type="InterPro" id="IPR044524">
    <property type="entry name" value="Isoase_HisA-like"/>
</dbReference>
<accession>A0A644TFN3</accession>
<evidence type="ECO:0000256" key="2">
    <source>
        <dbReference type="ARBA" id="ARBA00004496"/>
    </source>
</evidence>
<dbReference type="PANTHER" id="PTHR43090">
    <property type="entry name" value="1-(5-PHOSPHORIBOSYL)-5-[(5-PHOSPHORIBOSYLAMINO)METHYLIDENEAMINO] IMIDAZOLE-4-CARBOXAMIDE ISOMERASE"/>
    <property type="match status" value="1"/>
</dbReference>
<keyword evidence="8" id="KW-0368">Histidine biosynthesis</keyword>
<dbReference type="Gene3D" id="3.20.20.70">
    <property type="entry name" value="Aldolase class I"/>
    <property type="match status" value="1"/>
</dbReference>
<dbReference type="NCBIfam" id="NF010112">
    <property type="entry name" value="PRK13585.1"/>
    <property type="match status" value="1"/>
</dbReference>
<proteinExistence type="inferred from homology"/>
<keyword evidence="6" id="KW-0963">Cytoplasm</keyword>
<keyword evidence="9 10" id="KW-0413">Isomerase</keyword>
<evidence type="ECO:0000256" key="9">
    <source>
        <dbReference type="ARBA" id="ARBA00023235"/>
    </source>
</evidence>
<dbReference type="AlphaFoldDB" id="A0A644TFN3"/>
<dbReference type="EC" id="5.3.1.16" evidence="5"/>
<name>A0A644TFN3_9ZZZZ</name>